<reference evidence="2 3" key="1">
    <citation type="submission" date="2019-06" db="EMBL/GenBank/DDBJ databases">
        <title>Draft genome of C. phoceense Strain 272.</title>
        <authorList>
            <person name="Pacheco L.G.C."/>
            <person name="Barberis C.M."/>
            <person name="Almuzara M.N."/>
            <person name="Traglia G.M."/>
            <person name="Santos C.S."/>
            <person name="Rocha D.J.P.G."/>
            <person name="Aguiar E.R.G.R."/>
            <person name="Vay C.A."/>
        </authorList>
    </citation>
    <scope>NUCLEOTIDE SEQUENCE [LARGE SCALE GENOMIC DNA]</scope>
    <source>
        <strain evidence="2 3">272</strain>
    </source>
</reference>
<evidence type="ECO:0000313" key="3">
    <source>
        <dbReference type="Proteomes" id="UP000318080"/>
    </source>
</evidence>
<accession>A0A540R7K0</accession>
<keyword evidence="3" id="KW-1185">Reference proteome</keyword>
<sequence length="113" mass="12350">MTNIDRAARAIQPYEPRNGSPRDVAIDLASAGLLAPDLPEPGRAWRDDDAPLIWHVPERNDRLAATVDERPTHPTIGLEDDNRVLKHLTATEARALALALLAAANHAREHDAS</sequence>
<proteinExistence type="predicted"/>
<feature type="region of interest" description="Disordered" evidence="1">
    <location>
        <begin position="1"/>
        <end position="22"/>
    </location>
</feature>
<evidence type="ECO:0000256" key="1">
    <source>
        <dbReference type="SAM" id="MobiDB-lite"/>
    </source>
</evidence>
<dbReference type="Proteomes" id="UP000318080">
    <property type="component" value="Unassembled WGS sequence"/>
</dbReference>
<dbReference type="EMBL" id="VHIR01000007">
    <property type="protein sequence ID" value="TQE43587.1"/>
    <property type="molecule type" value="Genomic_DNA"/>
</dbReference>
<comment type="caution">
    <text evidence="2">The sequence shown here is derived from an EMBL/GenBank/DDBJ whole genome shotgun (WGS) entry which is preliminary data.</text>
</comment>
<evidence type="ECO:0000313" key="2">
    <source>
        <dbReference type="EMBL" id="TQE43587.1"/>
    </source>
</evidence>
<organism evidence="2 3">
    <name type="scientific">Corynebacterium phoceense</name>
    <dbReference type="NCBI Taxonomy" id="1686286"/>
    <lineage>
        <taxon>Bacteria</taxon>
        <taxon>Bacillati</taxon>
        <taxon>Actinomycetota</taxon>
        <taxon>Actinomycetes</taxon>
        <taxon>Mycobacteriales</taxon>
        <taxon>Corynebacteriaceae</taxon>
        <taxon>Corynebacterium</taxon>
    </lineage>
</organism>
<dbReference type="AlphaFoldDB" id="A0A540R7K0"/>
<protein>
    <submittedName>
        <fullName evidence="2">Uncharacterized protein</fullName>
    </submittedName>
</protein>
<dbReference type="RefSeq" id="WP_141628848.1">
    <property type="nucleotide sequence ID" value="NZ_VHIR01000007.1"/>
</dbReference>
<name>A0A540R7K0_9CORY</name>
<gene>
    <name evidence="2" type="ORF">EJK80_06150</name>
</gene>